<feature type="coiled-coil region" evidence="15">
    <location>
        <begin position="3255"/>
        <end position="3320"/>
    </location>
</feature>
<dbReference type="InterPro" id="IPR035699">
    <property type="entry name" value="AAA_6"/>
</dbReference>
<dbReference type="Pfam" id="PF17852">
    <property type="entry name" value="Dynein_AAA_lid"/>
    <property type="match status" value="1"/>
</dbReference>
<evidence type="ECO:0000313" key="29">
    <source>
        <dbReference type="Proteomes" id="UP000320475"/>
    </source>
</evidence>
<feature type="domain" description="Dynein heavy chain hydrolytic ATP-binding dynein motor region" evidence="19">
    <location>
        <begin position="1797"/>
        <end position="2122"/>
    </location>
</feature>
<feature type="domain" description="Dynein heavy chain region D6 P-loop" evidence="16">
    <location>
        <begin position="3875"/>
        <end position="3988"/>
    </location>
</feature>
<dbReference type="InterPro" id="IPR026983">
    <property type="entry name" value="DHC"/>
</dbReference>
<dbReference type="Pfam" id="PF12774">
    <property type="entry name" value="AAA_6"/>
    <property type="match status" value="1"/>
</dbReference>
<reference evidence="28 29" key="1">
    <citation type="journal article" date="2019" name="Sci. Rep.">
        <title>Comparative genomics of chytrid fungi reveal insights into the obligate biotrophic and pathogenic lifestyle of Synchytrium endobioticum.</title>
        <authorList>
            <person name="van de Vossenberg B.T.L.H."/>
            <person name="Warris S."/>
            <person name="Nguyen H.D.T."/>
            <person name="van Gent-Pelzer M.P.E."/>
            <person name="Joly D.L."/>
            <person name="van de Geest H.C."/>
            <person name="Bonants P.J.M."/>
            <person name="Smith D.S."/>
            <person name="Levesque C.A."/>
            <person name="van der Lee T.A.J."/>
        </authorList>
    </citation>
    <scope>NUCLEOTIDE SEQUENCE [LARGE SCALE GENOMIC DNA]</scope>
    <source>
        <strain evidence="28 29">LEV6574</strain>
    </source>
</reference>
<feature type="domain" description="Dynein heavy chain C-terminal" evidence="25">
    <location>
        <begin position="4167"/>
        <end position="4434"/>
    </location>
</feature>
<dbReference type="InterPro" id="IPR042219">
    <property type="entry name" value="AAA_lid_11_sf"/>
</dbReference>
<dbReference type="InterPro" id="IPR035706">
    <property type="entry name" value="AAA_9"/>
</dbReference>
<dbReference type="Gene3D" id="3.40.50.300">
    <property type="entry name" value="P-loop containing nucleotide triphosphate hydrolases"/>
    <property type="match status" value="5"/>
</dbReference>
<dbReference type="Pfam" id="PF12780">
    <property type="entry name" value="AAA_8"/>
    <property type="match status" value="1"/>
</dbReference>
<dbReference type="Gene3D" id="1.10.287.2620">
    <property type="match status" value="1"/>
</dbReference>
<gene>
    <name evidence="28" type="ORF">SeLEV6574_g03263</name>
</gene>
<dbReference type="FunFam" id="1.10.8.1220:FF:000001">
    <property type="entry name" value="Dynein axonemal heavy chain 5"/>
    <property type="match status" value="1"/>
</dbReference>
<evidence type="ECO:0000256" key="3">
    <source>
        <dbReference type="ARBA" id="ARBA00011655"/>
    </source>
</evidence>
<evidence type="ECO:0000259" key="27">
    <source>
        <dbReference type="Pfam" id="PF25007"/>
    </source>
</evidence>
<dbReference type="Gene3D" id="1.10.8.1220">
    <property type="match status" value="1"/>
</dbReference>
<dbReference type="InterPro" id="IPR024317">
    <property type="entry name" value="Dynein_heavy_chain_D4_dom"/>
</dbReference>
<dbReference type="GO" id="GO:0045505">
    <property type="term" value="F:dynein intermediate chain binding"/>
    <property type="evidence" value="ECO:0007669"/>
    <property type="project" value="InterPro"/>
</dbReference>
<evidence type="ECO:0000256" key="14">
    <source>
        <dbReference type="ARBA" id="ARBA00023273"/>
    </source>
</evidence>
<evidence type="ECO:0000259" key="20">
    <source>
        <dbReference type="Pfam" id="PF12777"/>
    </source>
</evidence>
<feature type="coiled-coil region" evidence="15">
    <location>
        <begin position="3576"/>
        <end position="3603"/>
    </location>
</feature>
<dbReference type="Pfam" id="PF12781">
    <property type="entry name" value="AAA_9"/>
    <property type="match status" value="1"/>
</dbReference>
<dbReference type="Gene3D" id="1.20.1270.280">
    <property type="match status" value="1"/>
</dbReference>
<feature type="domain" description="Dynein heavy chain AAA 5 extension" evidence="23">
    <location>
        <begin position="2286"/>
        <end position="2405"/>
    </location>
</feature>
<dbReference type="Gene3D" id="1.20.920.20">
    <property type="match status" value="1"/>
</dbReference>
<dbReference type="FunFam" id="3.20.180.20:FF:000001">
    <property type="entry name" value="Dynein axonemal heavy chain 5"/>
    <property type="match status" value="1"/>
</dbReference>
<proteinExistence type="inferred from homology"/>
<evidence type="ECO:0000256" key="10">
    <source>
        <dbReference type="ARBA" id="ARBA00023054"/>
    </source>
</evidence>
<dbReference type="Gene3D" id="1.20.920.30">
    <property type="match status" value="1"/>
</dbReference>
<dbReference type="InterPro" id="IPR043160">
    <property type="entry name" value="Dynein_C_barrel"/>
</dbReference>
<dbReference type="Gene3D" id="6.10.140.1060">
    <property type="match status" value="1"/>
</dbReference>
<dbReference type="InterPro" id="IPR042222">
    <property type="entry name" value="Dynein_2_N"/>
</dbReference>
<dbReference type="Gene3D" id="3.10.490.20">
    <property type="match status" value="1"/>
</dbReference>
<evidence type="ECO:0008006" key="30">
    <source>
        <dbReference type="Google" id="ProtNLM"/>
    </source>
</evidence>
<evidence type="ECO:0000259" key="21">
    <source>
        <dbReference type="Pfam" id="PF12780"/>
    </source>
</evidence>
<evidence type="ECO:0000259" key="19">
    <source>
        <dbReference type="Pfam" id="PF12774"/>
    </source>
</evidence>
<dbReference type="Gene3D" id="1.20.58.1120">
    <property type="match status" value="1"/>
</dbReference>
<evidence type="ECO:0000256" key="5">
    <source>
        <dbReference type="ARBA" id="ARBA00022701"/>
    </source>
</evidence>
<feature type="domain" description="Dynein 2 heavy chain 1 cytoplasmic ATPase lid" evidence="26">
    <location>
        <begin position="2604"/>
        <end position="2691"/>
    </location>
</feature>
<dbReference type="InterPro" id="IPR041466">
    <property type="entry name" value="Dynein_AAA5_ext"/>
</dbReference>
<dbReference type="InterPro" id="IPR056759">
    <property type="entry name" value="DYH2-5-8_CC"/>
</dbReference>
<evidence type="ECO:0000313" key="28">
    <source>
        <dbReference type="EMBL" id="TPX46361.1"/>
    </source>
</evidence>
<evidence type="ECO:0000259" key="25">
    <source>
        <dbReference type="Pfam" id="PF18199"/>
    </source>
</evidence>
<evidence type="ECO:0000256" key="15">
    <source>
        <dbReference type="SAM" id="Coils"/>
    </source>
</evidence>
<dbReference type="PANTHER" id="PTHR45703">
    <property type="entry name" value="DYNEIN HEAVY CHAIN"/>
    <property type="match status" value="1"/>
</dbReference>
<keyword evidence="5" id="KW-0493">Microtubule</keyword>
<organism evidence="28 29">
    <name type="scientific">Synchytrium endobioticum</name>
    <dbReference type="NCBI Taxonomy" id="286115"/>
    <lineage>
        <taxon>Eukaryota</taxon>
        <taxon>Fungi</taxon>
        <taxon>Fungi incertae sedis</taxon>
        <taxon>Chytridiomycota</taxon>
        <taxon>Chytridiomycota incertae sedis</taxon>
        <taxon>Chytridiomycetes</taxon>
        <taxon>Synchytriales</taxon>
        <taxon>Synchytriaceae</taxon>
        <taxon>Synchytrium</taxon>
    </lineage>
</organism>
<dbReference type="GO" id="GO:0008569">
    <property type="term" value="F:minus-end-directed microtubule motor activity"/>
    <property type="evidence" value="ECO:0007669"/>
    <property type="project" value="InterPro"/>
</dbReference>
<evidence type="ECO:0000256" key="11">
    <source>
        <dbReference type="ARBA" id="ARBA00023069"/>
    </source>
</evidence>
<accession>A0A507D4V9</accession>
<dbReference type="InterPro" id="IPR027417">
    <property type="entry name" value="P-loop_NTPase"/>
</dbReference>
<dbReference type="InterPro" id="IPR042228">
    <property type="entry name" value="Dynein_linker_3"/>
</dbReference>
<evidence type="ECO:0000259" key="24">
    <source>
        <dbReference type="Pfam" id="PF18198"/>
    </source>
</evidence>
<feature type="domain" description="Dynein heavy chain linker" evidence="18">
    <location>
        <begin position="1247"/>
        <end position="1651"/>
    </location>
</feature>
<dbReference type="InterPro" id="IPR054354">
    <property type="entry name" value="DYNC2H1-like_lid"/>
</dbReference>
<dbReference type="GO" id="GO:0005524">
    <property type="term" value="F:ATP binding"/>
    <property type="evidence" value="ECO:0007669"/>
    <property type="project" value="UniProtKB-KW"/>
</dbReference>
<dbReference type="Pfam" id="PF18198">
    <property type="entry name" value="AAA_lid_11"/>
    <property type="match status" value="1"/>
</dbReference>
<dbReference type="OrthoDB" id="447173at2759"/>
<keyword evidence="10 15" id="KW-0175">Coiled coil</keyword>
<dbReference type="SUPFAM" id="SSF52540">
    <property type="entry name" value="P-loop containing nucleoside triphosphate hydrolases"/>
    <property type="match status" value="4"/>
</dbReference>
<sequence>MSTTSFITDGHQLQQAVALLTRYNPQLWTPEHDAIRSEFLNNPLKHSRLVAFVEAGPHDHDHDHDYQLRLQFTMPSHAPAIDDIVYFLHHDNHPANIQVGLVKGNTLDSLLHVMQDVYSPLLSANTRWPETVRKDFDLELQRFMAFLTDAANMRKGATVLYIPKEQLEHPKIAARNKDVVQRLESLLLYWTRQIKSVVAGSRSSETSESSGPLEEIQFWKSRCDDLSGISQQLKGQEIGRVINVLQVAQSSYLEAFTKLAQSIQENTQEAQDNLKYLSTLTAPCQTLATAEPKAIAASLPRLLTTVRLIWTNSKYFATREKVTALLRQISNEIIRRCCAFISLDNIFHKDAHAGLAQLHEAIACTEAWKNAYKTMTKHLARHADRVWLVDESSIFSSLEAFQQRCRDLAEVCEAQIQFARKVPGGSYSAPIPVFGGSNGPATVKSLESMEAVFKKNTATLWTIHDSILDVKHTRWHDYFGRFKEGLKDLEVMMQAIISNAFETALSVEQAVELLEIFHHLAKRETIKRVVERKTADTWIMYINELNLVKELFEKHKRTPDLLRSNPDYAGSANWARTLLRRITCSMTAFSTAYYLPRTTLANDATSQYEPLVAAIEDYITKQHTEWVATASSNLAQKLETTLMSRYGGAGSPLDVKFDKNLLRLFAEVHYWQKTKSDVVPFHCQELHAKREELRILRENVLLVVRDYNIVMETLSPEEMLLFRERIRLLDRKINPGLTSLTWASKNITDYFVKECRRVGAELQKTVAEFMDANQKIRLNCKLIAETLLWRVESKRIYESSEFSAAQDQHRVIVREKLKSAHESIKQTLLSVFEFFRNDGREVLAQWALFVARVDKMVEEALRLTVKRSLQDIAKAINGEGKSRDSSVQPLFKVNVMLENQKVDFSPTLTKLEEIVLRVAKDMLMAVSVAGRFSQLLGIDPPSRQPITLQDELAKDEDILKILLSIQNGMANNATKCQAHLRVWDGYREIWEINKDAFIRRYAKLKPALSTFDADIGRYGEVANNIQKEETLTNINFIRLDSSPLKHQLVIHCTTWSGKLTTLLKNNMITELTGLHQKLSSSSERLKQMPVDVDELSESITLCTKLRNEIPAIETQFAPIHDQFSILEKYEVPISDEERALLESLQTSWINFQQTLADAEIMLQEYKTKFKAQLIASIEEFGKRVDSLREDFNTKGPFSATLEVEKAQKLIQEYHGAAQQAKSQDQFLRKGMAVFHVEHRPGADIDVLVGDVERLRQIWMAYEEWSVAWSQWSIEPLSRMNVAELDDTVQKFTKRLSKIVKDVADPPPEVLRNLQERLAQLVKTVPIVSDLKSPALRPRHWNHLMEETGKIFDSVSEDFTLARIMALEFNAEVVSQVAMSATEESLIEMSLEAIDAAWTKMDLTMVPFKDERKLGFYKIQSTDDIMQLVEDQQVKLSAIKCSKYVAAFEEQVELWEQVLVDIIDSIDALLSVQSTWLYLESIFATDDIKKQLPKESAFFEKVNKTWKDALVTLAGNRTVLKALKLPDLNKTLMDLHSNMEKIRKSLDLYLHVKRTAFPRFFFLSSEELLDILGQAKDPQSVQPHIRKLFDNVVELDLVAAGTDSRRHFEITGMRTGDGEYLPLAEAIVIDSPVESWLADFTSKMQATLRNLIPGCVAASKNLKRDKWIRDWPGQVILSSALILWTSETAKALQDSSSGDKPALRELKKQQMSGLKKLAELARGSTMSEHEQLKCQSLITLDLHSRDVTDVLIKKATGAGHYSWLSQMRFYWEKSSNNTGIAAESGDLVIRQTNAQFAYGYEVTSIRRLVLTPLTDRALSTLTTAVSVARGGSLQGPAGIGKTETVKELGRTMGKLVLVYNCSKAMDYRTLARIFAGLVQTGAWGCFDEFNRLEADILGVITTVVSSVLHAIRLRVKTLILDGQEMALDTSLGIFITMNPNFAGWNELPETLAALFRPVALLFPDSASIAENLLVSQGFSTCHALATRVDLLFAVAAQQLSSQRHYDFGLRALTRTIRVAGIRRRLNPTVPDEVVVFTALLECTMPKLINADVPVFNAIMKDIFPGVDATVAEKAQFAAALISEVEAACLQPTADLLLKITQLHEIHEHRPGIALIGQTGAGKSTIWKTLVNTVNRMATMGTGLPVRHVVVNPKVYSVGELYGRLNPNSNEWEDGLLSGLLRQVCRSDSSESRWVVLDGPVDPTWVENLNTALDETRLLTLNNGERVVIPDHVKLVFESSDLDAASPATVSRCSIIYVNNTETMPKQYMDSWLRHRQINCHASETAILYKLVEKWFDSCLKFWKTVAGEDCIHYNVQMMVKTFSNLLEAYISKDNGVDPDDTDSYSHMLELWFLFALIWSFGSPLKGDGRRRFDTFVRDLEGQFPPKDTVFDYYVSPEKKNWAGWDEKLPVWKFPPGAPFHKLFVPTVETVRNEFLIHALTKIASPILLMGELGAGKSAIIQNAVRSNVTSSSILHTHLSTTSTAVGLQNALESAVERRHKNVFGPPSGKLTFMIEDLNLPRAGRFGSQPSIELVRHLLTYGELYEPRKQTSKQIVDVFVIGSVTLGGFGSPISSRAQAAFNLLHIPEPTNASLHRIMSLSMSQLLQDFEETIKPLGETLTAATVELYRSIAAKLLPTPAKVHYIFNQRDVMSVIQGLMRARSEYYDSPDSLMKLWTHEVCRVFSDRLISVEDENTFEELLDYRLQTHMNVSLKQIQTQDGYMPVFSDVLDSGDKPVYEEITDVASLKAFFESKLDERNNESGNHIIDLVLFRDAIEHICRLTRVLRLPGGNALLVGVGGSGRQSLARLAAYVLDMRVYQLRTTQRNSHDDFREDLKSLYRRAAIENQKVLILTTDRDIMFTATAVNGPPPVSDLILDDLANLVNTGRVFGLFSDEELAEMKRGLKTNKAATTDASDVFGVLKHNIRTNLHLVLCMTPSSGIFRRCIQDFPNLVHVCTIDYFWPWNATALQEVAAQRLKDACSDTEGKLVVDALVSSHLAAVEQATKSIETGRPNHITPSHYLDLLRNYQMLIVSGRQRISTAVDKLKNGLNKLDETRKAVEVITVESAATKRHIAEFSRQCEQTLVTIVSNSREADETAKVVAAKAEKLGAEEEEVKVLADAAQADLDQATPALRSAEEALNSISKKDLTELKSFAKPSPAVVTVMEAVMTLLKKEPTWDEAKRQLGDLKFMQNVLQFDRDNISDKILRRITQYTTDENFQPDIVGRASSAAKGLCLWVRAMETYGQIFRQVGPKKEKLRQLQDQLEKKRKSLQEARAKYTETQEKLAELKVQYEEKLSLKEKLKQESSVTEQRLVRAEQLVSGLANERARWEKVIVSHEETLARINGHTVLASVFLSYAANFSSTSRAQLLNNIRINNLESKDIAVSPAFSVVDFLSDENETRIWRLNGLPPDSFATENALLVTLSRKWPLLVDPHGHGAKWLAKSCSVDDNNNMCKILNASQSSFYPALDHAIQNGIPTIITNMGDSMDHALDPLLSKSLLEKDKKLYINLGQKLIPYNTNFKLFLVTSLSKPIFSPEVFAKLTIVDFAVTEAGVQEHLLGSIIQVEQPELEEQKGNLAIAMAAARIKLAELEDEILKLLNSSKGSLLEDEALVTALQTSKSTSEEIGKQLATSELTAKRVDTARKVYQPCAHRATILFYVMAGFAEVNALYYTSMDTYVELMQHSLGKGKRSEDINDRISAMNENHTFAVYKYMCRVLFEEHKLLFAFQLAVKILESTGKLNTEEYSTLFRPLLRADDGTLPPNVCREWLDDGVWDRIIQLDKIPSLQGIVNSFEQNEREWSAWYISVEPERIPLPGEWENKANDLQRILIVRTVRPDRFLSCATTFVKVNLGQRFIDRGPLELADFYPDSSPLKPIVFVIVAGADLSPVITELVKKHNMVDKFTQVGLGFSQHYLANKLLSEAAQDGEWILLENCPLSDDWQALFEQFWEGLDAQKSSPSFRIFISLPSAQTIPHWLHDRCVKVVLEQPKGIKAHLTRLVRRISEDEVKSSPNPQVYRRLMFALCVFHSIVMERKRFRNLGWNMMPDFNGADFEVCAQVLSNSFDADGAPRYDLIRNLIAETHYGGHLSDEWDKRVLRSYCMLLFCETAVTTAEYRFSPSETYYLPDATDAHSLREYISLLPTPDTPEVFGQNGNADVVSKTDEAIRFLDALRVMDKQDGVAVISTTDSAVSAIIGTLISRIPTALPVSTLGASPFRGIIEQECTRYNGLLTLVHTSLTGLQHGLRGTTLMTPDLEATIAALSSNRVPEAWSHVYLSSRPLNLWVDDLLQRLDFFNAWISRGDPETFWLGAFTRPSAFLTAVVQRSARARNVPLDRLQVDISVAHDEHDDAAQPADGVLLRGVYLEGAGWDVKNNCLCDARPMELYTPLPVLFARVLQDKKKHSKGMFVCPVFSGFRHTRAEQAFTLTLKCGVNDAEFYIRHNAGVLLTQPR</sequence>
<dbReference type="GO" id="GO:0005874">
    <property type="term" value="C:microtubule"/>
    <property type="evidence" value="ECO:0007669"/>
    <property type="project" value="UniProtKB-KW"/>
</dbReference>
<dbReference type="InterPro" id="IPR043157">
    <property type="entry name" value="Dynein_AAA1S"/>
</dbReference>
<dbReference type="FunFam" id="1.10.8.710:FF:000001">
    <property type="entry name" value="Dynein axonemal heavy chain 2"/>
    <property type="match status" value="1"/>
</dbReference>
<keyword evidence="6" id="KW-0677">Repeat</keyword>
<keyword evidence="8" id="KW-0067">ATP-binding</keyword>
<dbReference type="Pfam" id="PF22597">
    <property type="entry name" value="DYN_lid"/>
    <property type="match status" value="1"/>
</dbReference>
<dbReference type="FunFam" id="1.20.140.100:FF:000001">
    <property type="entry name" value="dynein heavy chain 17, axonemal"/>
    <property type="match status" value="1"/>
</dbReference>
<protein>
    <recommendedName>
        <fullName evidence="30">Dynein heavy chain, cytosolic</fullName>
    </recommendedName>
</protein>
<evidence type="ECO:0000259" key="16">
    <source>
        <dbReference type="Pfam" id="PF03028"/>
    </source>
</evidence>
<dbReference type="GO" id="GO:0051959">
    <property type="term" value="F:dynein light intermediate chain binding"/>
    <property type="evidence" value="ECO:0007669"/>
    <property type="project" value="InterPro"/>
</dbReference>
<evidence type="ECO:0000259" key="23">
    <source>
        <dbReference type="Pfam" id="PF17852"/>
    </source>
</evidence>
<dbReference type="Gene3D" id="1.10.8.710">
    <property type="match status" value="1"/>
</dbReference>
<evidence type="ECO:0000256" key="2">
    <source>
        <dbReference type="ARBA" id="ARBA00008887"/>
    </source>
</evidence>
<evidence type="ECO:0000259" key="26">
    <source>
        <dbReference type="Pfam" id="PF22597"/>
    </source>
</evidence>
<keyword evidence="11" id="KW-0969">Cilium</keyword>
<dbReference type="FunFam" id="3.40.50.300:FF:000063">
    <property type="entry name" value="dynein heavy chain 6, axonemal"/>
    <property type="match status" value="1"/>
</dbReference>
<evidence type="ECO:0000256" key="12">
    <source>
        <dbReference type="ARBA" id="ARBA00023175"/>
    </source>
</evidence>
<dbReference type="GO" id="GO:0030286">
    <property type="term" value="C:dynein complex"/>
    <property type="evidence" value="ECO:0007669"/>
    <property type="project" value="UniProtKB-KW"/>
</dbReference>
<comment type="similarity">
    <text evidence="2">Belongs to the dynein heavy chain family.</text>
</comment>
<dbReference type="InterPro" id="IPR041228">
    <property type="entry name" value="Dynein_C"/>
</dbReference>
<evidence type="ECO:0000259" key="18">
    <source>
        <dbReference type="Pfam" id="PF08393"/>
    </source>
</evidence>
<dbReference type="FunFam" id="1.20.920.20:FF:000001">
    <property type="entry name" value="dynein heavy chain 2, axonemal"/>
    <property type="match status" value="1"/>
</dbReference>
<dbReference type="PANTHER" id="PTHR45703:SF32">
    <property type="entry name" value="DYNEINS HEAVY CHAIN"/>
    <property type="match status" value="1"/>
</dbReference>
<feature type="domain" description="Dynein axonemal heavy chain 2/5/8 coiled-coil" evidence="27">
    <location>
        <begin position="1058"/>
        <end position="1173"/>
    </location>
</feature>
<evidence type="ECO:0000259" key="22">
    <source>
        <dbReference type="Pfam" id="PF12781"/>
    </source>
</evidence>
<evidence type="ECO:0000259" key="17">
    <source>
        <dbReference type="Pfam" id="PF08385"/>
    </source>
</evidence>
<dbReference type="GO" id="GO:0007018">
    <property type="term" value="P:microtubule-based movement"/>
    <property type="evidence" value="ECO:0007669"/>
    <property type="project" value="InterPro"/>
</dbReference>
<dbReference type="Pfam" id="PF18199">
    <property type="entry name" value="Dynein_C"/>
    <property type="match status" value="1"/>
</dbReference>
<dbReference type="Gene3D" id="1.10.8.720">
    <property type="entry name" value="Region D6 of dynein motor"/>
    <property type="match status" value="1"/>
</dbReference>
<feature type="domain" description="Dynein heavy chain coiled coil stalk" evidence="20">
    <location>
        <begin position="3044"/>
        <end position="3375"/>
    </location>
</feature>
<keyword evidence="14" id="KW-0966">Cell projection</keyword>
<dbReference type="GO" id="GO:0005930">
    <property type="term" value="C:axoneme"/>
    <property type="evidence" value="ECO:0007669"/>
    <property type="project" value="UniProtKB-SubCell"/>
</dbReference>
<keyword evidence="7" id="KW-0547">Nucleotide-binding</keyword>
<keyword evidence="13" id="KW-0206">Cytoskeleton</keyword>
<comment type="caution">
    <text evidence="28">The sequence shown here is derived from an EMBL/GenBank/DDBJ whole genome shotgun (WGS) entry which is preliminary data.</text>
</comment>
<dbReference type="Pfam" id="PF12775">
    <property type="entry name" value="AAA_7"/>
    <property type="match status" value="1"/>
</dbReference>
<evidence type="ECO:0000256" key="13">
    <source>
        <dbReference type="ARBA" id="ARBA00023212"/>
    </source>
</evidence>
<evidence type="ECO:0000256" key="7">
    <source>
        <dbReference type="ARBA" id="ARBA00022741"/>
    </source>
</evidence>
<dbReference type="InterPro" id="IPR013602">
    <property type="entry name" value="Dynein_heavy_linker"/>
</dbReference>
<dbReference type="Pfam" id="PF08393">
    <property type="entry name" value="DHC_N2"/>
    <property type="match status" value="1"/>
</dbReference>
<feature type="domain" description="Dynein heavy chain AAA module D4" evidence="21">
    <location>
        <begin position="2765"/>
        <end position="3030"/>
    </location>
</feature>
<dbReference type="FunFam" id="1.20.920.30:FF:000002">
    <property type="entry name" value="Dynein axonemal heavy chain 3"/>
    <property type="match status" value="1"/>
</dbReference>
<dbReference type="InterPro" id="IPR024743">
    <property type="entry name" value="Dynein_HC_stalk"/>
</dbReference>
<dbReference type="Gene3D" id="1.10.472.130">
    <property type="match status" value="1"/>
</dbReference>
<feature type="domain" description="Dynein heavy chain AAA lid" evidence="24">
    <location>
        <begin position="4021"/>
        <end position="4159"/>
    </location>
</feature>
<keyword evidence="9" id="KW-0243">Dynein</keyword>
<dbReference type="EMBL" id="QEAM01000106">
    <property type="protein sequence ID" value="TPX46361.1"/>
    <property type="molecule type" value="Genomic_DNA"/>
</dbReference>
<dbReference type="Gene3D" id="1.20.140.100">
    <property type="entry name" value="Dynein heavy chain, N-terminal domain 2"/>
    <property type="match status" value="1"/>
</dbReference>
<dbReference type="Pfam" id="PF08385">
    <property type="entry name" value="DHC_N1"/>
    <property type="match status" value="1"/>
</dbReference>
<feature type="domain" description="Dynein heavy chain tail" evidence="17">
    <location>
        <begin position="180"/>
        <end position="750"/>
    </location>
</feature>
<evidence type="ECO:0000256" key="1">
    <source>
        <dbReference type="ARBA" id="ARBA00004430"/>
    </source>
</evidence>
<dbReference type="Proteomes" id="UP000320475">
    <property type="component" value="Unassembled WGS sequence"/>
</dbReference>
<feature type="domain" description="Dynein heavy chain ATP-binding dynein motor region" evidence="22">
    <location>
        <begin position="3404"/>
        <end position="3628"/>
    </location>
</feature>
<evidence type="ECO:0000256" key="4">
    <source>
        <dbReference type="ARBA" id="ARBA00022490"/>
    </source>
</evidence>
<dbReference type="InterPro" id="IPR041658">
    <property type="entry name" value="AAA_lid_11"/>
</dbReference>
<dbReference type="InterPro" id="IPR004273">
    <property type="entry name" value="Dynein_heavy_D6_P-loop"/>
</dbReference>
<dbReference type="VEuPathDB" id="FungiDB:SeMB42_g00716"/>
<dbReference type="Gene3D" id="3.20.180.20">
    <property type="entry name" value="Dynein heavy chain, N-terminal domain 2"/>
    <property type="match status" value="1"/>
</dbReference>
<name>A0A507D4V9_9FUNG</name>
<evidence type="ECO:0000256" key="8">
    <source>
        <dbReference type="ARBA" id="ARBA00022840"/>
    </source>
</evidence>
<keyword evidence="12" id="KW-0505">Motor protein</keyword>
<comment type="subcellular location">
    <subcellularLocation>
        <location evidence="1">Cytoplasm</location>
        <location evidence="1">Cytoskeleton</location>
        <location evidence="1">Cilium axoneme</location>
    </subcellularLocation>
</comment>
<dbReference type="Pfam" id="PF12777">
    <property type="entry name" value="MT"/>
    <property type="match status" value="1"/>
</dbReference>
<dbReference type="Pfam" id="PF25007">
    <property type="entry name" value="DYH2-5-8_CC"/>
    <property type="match status" value="1"/>
</dbReference>
<keyword evidence="4" id="KW-0963">Cytoplasm</keyword>
<evidence type="ECO:0000256" key="6">
    <source>
        <dbReference type="ARBA" id="ARBA00022737"/>
    </source>
</evidence>
<dbReference type="InterPro" id="IPR013594">
    <property type="entry name" value="Dynein_heavy_tail"/>
</dbReference>
<dbReference type="Pfam" id="PF03028">
    <property type="entry name" value="Dynein_heavy"/>
    <property type="match status" value="1"/>
</dbReference>
<comment type="subunit">
    <text evidence="3">Consists of at least two heavy chains and a number of intermediate and light chains.</text>
</comment>
<evidence type="ECO:0000256" key="9">
    <source>
        <dbReference type="ARBA" id="ARBA00023017"/>
    </source>
</evidence>